<reference evidence="2 3" key="1">
    <citation type="journal article" date="2015" name="J. Biotechnol.">
        <title>Complete genome sequence of Photorhabdus temperata subsp. thracensis 39-8(T), an entomopathogenic bacterium for the improved commercial bioinsecticide.</title>
        <authorList>
            <person name="Kwak Y."/>
            <person name="Shin J.H."/>
        </authorList>
    </citation>
    <scope>NUCLEOTIDE SEQUENCE [LARGE SCALE GENOMIC DNA]</scope>
    <source>
        <strain evidence="2 3">DSM 15199</strain>
    </source>
</reference>
<protein>
    <submittedName>
        <fullName evidence="2">Uncharacterized protein</fullName>
    </submittedName>
</protein>
<proteinExistence type="predicted"/>
<keyword evidence="1" id="KW-1133">Transmembrane helix</keyword>
<feature type="transmembrane region" description="Helical" evidence="1">
    <location>
        <begin position="63"/>
        <end position="81"/>
    </location>
</feature>
<evidence type="ECO:0000313" key="2">
    <source>
        <dbReference type="EMBL" id="AKH64752.1"/>
    </source>
</evidence>
<dbReference type="AlphaFoldDB" id="A0A0F7LSJ3"/>
<reference evidence="3" key="2">
    <citation type="submission" date="2015-03" db="EMBL/GenBank/DDBJ databases">
        <title>Genome sequence of Azospirillum thiophilum strain DSM 21654T.</title>
        <authorList>
            <person name="Kwak Y."/>
            <person name="Shin J.-H."/>
        </authorList>
    </citation>
    <scope>NUCLEOTIDE SEQUENCE [LARGE SCALE GENOMIC DNA]</scope>
    <source>
        <strain evidence="3">DSM 15199</strain>
    </source>
</reference>
<organism evidence="2 3">
    <name type="scientific">Photorhabdus thracensis</name>
    <dbReference type="NCBI Taxonomy" id="230089"/>
    <lineage>
        <taxon>Bacteria</taxon>
        <taxon>Pseudomonadati</taxon>
        <taxon>Pseudomonadota</taxon>
        <taxon>Gammaproteobacteria</taxon>
        <taxon>Enterobacterales</taxon>
        <taxon>Morganellaceae</taxon>
        <taxon>Photorhabdus</taxon>
    </lineage>
</organism>
<accession>A0A0F7LSJ3</accession>
<keyword evidence="3" id="KW-1185">Reference proteome</keyword>
<gene>
    <name evidence="2" type="ORF">VY86_16820</name>
</gene>
<evidence type="ECO:0000256" key="1">
    <source>
        <dbReference type="SAM" id="Phobius"/>
    </source>
</evidence>
<feature type="transmembrane region" description="Helical" evidence="1">
    <location>
        <begin position="88"/>
        <end position="109"/>
    </location>
</feature>
<dbReference type="EMBL" id="CP011104">
    <property type="protein sequence ID" value="AKH64752.1"/>
    <property type="molecule type" value="Genomic_DNA"/>
</dbReference>
<keyword evidence="1" id="KW-0812">Transmembrane</keyword>
<keyword evidence="1" id="KW-0472">Membrane</keyword>
<dbReference type="Proteomes" id="UP000034866">
    <property type="component" value="Chromosome"/>
</dbReference>
<dbReference type="KEGG" id="ptt:VY86_16820"/>
<name>A0A0F7LSJ3_9GAMM</name>
<evidence type="ECO:0000313" key="3">
    <source>
        <dbReference type="Proteomes" id="UP000034866"/>
    </source>
</evidence>
<dbReference type="PATRIC" id="fig|230089.6.peg.3798"/>
<dbReference type="STRING" id="230089.VY86_16820"/>
<sequence length="139" mass="16804">MDLEKLRKLTLSSGFTFKELLMMQRTFKNLNDDERRYVIKYYTKNDNIYNVIIVLAEDAGDPVLFFTLMYAGCIIMEIFLYDENSISYLSLVSILYIISTIICICYKSFYHRYRYNLFTCIKLVIFYIRFRIKEHLKQL</sequence>